<dbReference type="InterPro" id="IPR027417">
    <property type="entry name" value="P-loop_NTPase"/>
</dbReference>
<dbReference type="SUPFAM" id="SSF50952">
    <property type="entry name" value="Soluble quinoprotein glucose dehydrogenase"/>
    <property type="match status" value="1"/>
</dbReference>
<evidence type="ECO:0000313" key="6">
    <source>
        <dbReference type="Proteomes" id="UP001175261"/>
    </source>
</evidence>
<sequence length="1603" mass="178724">MKLFINRSLSASRDSVVQTSTLRSGSNAPTLNAIPQDVEVPKGRLGLTTLSHPHDPIIEIVFVHGLGGDSRKTWGATDHGHRCCWPADWLPNKPGFERVRVHTFGYDTKFLRGTGNCLNIHHIGKLLLGELTVSPLIRQCDSRIVFVAHSMGGLVVKKTILLAKQDPSAQRLADRFASIFFLACPHRGADSAKLLRRVLRVAYDRQYVADLERNSTTTQSINEEFRHCSKDFTIWSFYETKKMKYWSSLVVDESSALLGYPHEKQMAMNADHRTICKFDSPSDANYLTLLNSLSVTVNELQTELSSTRRSTLDDEFRSIRELLGFHAPADDTLELLREKREPGTCEWLLSQPCFDAWAKDTSYRDPVLWISGKPGWGKSVLSAFVVDYLREIGRAVSCFFFSFSNARKSTIGDAVRSLTYQLAMSDESCRTALLTMYNDGIRLDGMEERSLWRTLARGDAFRNMQRPQYCVLDGLDECREPQGLVEALVQDLEDAASPFRLLMVGRDLPSISAGFGHLRSMTFHHMSMIPSNTLEAVSKLVRHRISALSFIKPKDREGIASRIIEKSQGSFLWVDLVIQQLAQCHGWSQVSERLEKMPSGMGPVYTRILEIIARDTAGRDLAHRILSWVVCATRPLALHELEEALACQRGTTFTDFGHVVTSLCGQLVMVDQIGRITLQHETVKDFLLNQESHPHLAIEEGESHAKIAQACLKLFNMKDFRQKFSSGKICDGFSMYALAELPSHLSRATGDLRELLEATVRFFKMHVLLWIAFIVKFRDLNSLGEASSCLKSFYQRCLESNSSSQLSLRYLSQVAIDLSRVSYKFGNVLKADPQAIHTIVPEFCPAESSIYRGRKQNQSLQVVGGPSKRWDDTLLSISMDKRIRSVASRGHYLALGQRPSWVVLFDTGTYQEFRRLDHGEEIEHIAIKGDDRLVASSGLNMTKVWDLNHDDCLYEFQHEGVRALGLEFDGDLLLAPRGNDVTFAWDLVSCESKESANDCPSVVGDHKFWNAAICLSVRLVAVPGEKHDVMILDLDSGDHIRSCGEPPTESPILYDIEFNNQNGQLAIGRSRELVVVDPLIDEVLSRREARCDALASSSDGRILAALDSLHSPAIIKLFDFETLALLYTINTTAGDVELLCFTRDDMHLAGIYGRYATHCMVWGLEQANAASGSDLKDLQATEQDGRQDFEAPEYFAIEALLVPAGEQVIICGRADGAVRVYDAKTGAFSQTVFKSSSGIQILHWWPKRRAVLCVAKDNTITLQPLPPQASSGANAPAYLLSFKVDTDSWIHDVMIDNDAGRMIISTCSGPSYLYNDRGDLLGTASFCEEAQDRRFATLPGLPGKAYCFSEMRGVQVYDTNSWTGRPQNTDITGFVDWPLRGGVHADFFFQHQLFLSPDRSIVVVKGGGKKVSKGPSTFIVRLDLSSLRREGELDDASDVPLGGHWPATPPTPPTPGTPQTPQTPQVHSVLYNVPLRQILHVSNEGRVLFIDDAMWLSSLNLNTASPLPSVPGSDGSAPTATNAYSRHFFIPAEAFKGEDVEIACATFERDLVLALHGQPILVKGFLEREYEVCYDSYVSYQTLRGDVWDYLSHSIDPNGRSGP</sequence>
<accession>A0AA39L9F0</accession>
<feature type="domain" description="Nephrocystin 3-like N-terminal" evidence="4">
    <location>
        <begin position="343"/>
        <end position="506"/>
    </location>
</feature>
<feature type="domain" description="GPI inositol-deacylase winged helix" evidence="3">
    <location>
        <begin position="610"/>
        <end position="698"/>
    </location>
</feature>
<proteinExistence type="predicted"/>
<gene>
    <name evidence="5" type="ORF">NLU13_2544</name>
</gene>
<feature type="region of interest" description="Disordered" evidence="2">
    <location>
        <begin position="1435"/>
        <end position="1464"/>
    </location>
</feature>
<dbReference type="Gene3D" id="3.40.50.1820">
    <property type="entry name" value="alpha/beta hydrolase"/>
    <property type="match status" value="1"/>
</dbReference>
<evidence type="ECO:0000259" key="4">
    <source>
        <dbReference type="Pfam" id="PF24883"/>
    </source>
</evidence>
<evidence type="ECO:0000259" key="3">
    <source>
        <dbReference type="Pfam" id="PF22939"/>
    </source>
</evidence>
<feature type="compositionally biased region" description="Pro residues" evidence="2">
    <location>
        <begin position="1447"/>
        <end position="1458"/>
    </location>
</feature>
<dbReference type="SUPFAM" id="SSF50978">
    <property type="entry name" value="WD40 repeat-like"/>
    <property type="match status" value="1"/>
</dbReference>
<dbReference type="EMBL" id="JAPDFR010000002">
    <property type="protein sequence ID" value="KAK0388967.1"/>
    <property type="molecule type" value="Genomic_DNA"/>
</dbReference>
<dbReference type="Pfam" id="PF22939">
    <property type="entry name" value="WHD_GPIID"/>
    <property type="match status" value="1"/>
</dbReference>
<dbReference type="Pfam" id="PF24883">
    <property type="entry name" value="NPHP3_N"/>
    <property type="match status" value="1"/>
</dbReference>
<dbReference type="InterPro" id="IPR011041">
    <property type="entry name" value="Quinoprot_gluc/sorb_DH_b-prop"/>
</dbReference>
<keyword evidence="6" id="KW-1185">Reference proteome</keyword>
<keyword evidence="1" id="KW-0677">Repeat</keyword>
<evidence type="ECO:0000256" key="2">
    <source>
        <dbReference type="SAM" id="MobiDB-lite"/>
    </source>
</evidence>
<dbReference type="PANTHER" id="PTHR10039:SF16">
    <property type="entry name" value="GPI INOSITOL-DEACYLASE"/>
    <property type="match status" value="1"/>
</dbReference>
<dbReference type="InterPro" id="IPR029058">
    <property type="entry name" value="AB_hydrolase_fold"/>
</dbReference>
<dbReference type="Gene3D" id="3.40.50.300">
    <property type="entry name" value="P-loop containing nucleotide triphosphate hydrolases"/>
    <property type="match status" value="1"/>
</dbReference>
<dbReference type="InterPro" id="IPR056884">
    <property type="entry name" value="NPHP3-like_N"/>
</dbReference>
<dbReference type="InterPro" id="IPR054471">
    <property type="entry name" value="GPIID_WHD"/>
</dbReference>
<dbReference type="Proteomes" id="UP001175261">
    <property type="component" value="Unassembled WGS sequence"/>
</dbReference>
<organism evidence="5 6">
    <name type="scientific">Sarocladium strictum</name>
    <name type="common">Black bundle disease fungus</name>
    <name type="synonym">Acremonium strictum</name>
    <dbReference type="NCBI Taxonomy" id="5046"/>
    <lineage>
        <taxon>Eukaryota</taxon>
        <taxon>Fungi</taxon>
        <taxon>Dikarya</taxon>
        <taxon>Ascomycota</taxon>
        <taxon>Pezizomycotina</taxon>
        <taxon>Sordariomycetes</taxon>
        <taxon>Hypocreomycetidae</taxon>
        <taxon>Hypocreales</taxon>
        <taxon>Sarocladiaceae</taxon>
        <taxon>Sarocladium</taxon>
    </lineage>
</organism>
<evidence type="ECO:0008006" key="7">
    <source>
        <dbReference type="Google" id="ProtNLM"/>
    </source>
</evidence>
<name>A0AA39L9F0_SARSR</name>
<comment type="caution">
    <text evidence="5">The sequence shown here is derived from an EMBL/GenBank/DDBJ whole genome shotgun (WGS) entry which is preliminary data.</text>
</comment>
<dbReference type="PANTHER" id="PTHR10039">
    <property type="entry name" value="AMELOGENIN"/>
    <property type="match status" value="1"/>
</dbReference>
<dbReference type="SUPFAM" id="SSF53474">
    <property type="entry name" value="alpha/beta-Hydrolases"/>
    <property type="match status" value="1"/>
</dbReference>
<evidence type="ECO:0000256" key="1">
    <source>
        <dbReference type="ARBA" id="ARBA00022737"/>
    </source>
</evidence>
<evidence type="ECO:0000313" key="5">
    <source>
        <dbReference type="EMBL" id="KAK0388967.1"/>
    </source>
</evidence>
<protein>
    <recommendedName>
        <fullName evidence="7">GPI inositol-deacylase</fullName>
    </recommendedName>
</protein>
<reference evidence="5" key="1">
    <citation type="submission" date="2022-10" db="EMBL/GenBank/DDBJ databases">
        <title>Determination and structural analysis of whole genome sequence of Sarocladium strictum F4-1.</title>
        <authorList>
            <person name="Hu L."/>
            <person name="Jiang Y."/>
        </authorList>
    </citation>
    <scope>NUCLEOTIDE SEQUENCE</scope>
    <source>
        <strain evidence="5">F4-1</strain>
    </source>
</reference>
<dbReference type="SUPFAM" id="SSF52540">
    <property type="entry name" value="P-loop containing nucleoside triphosphate hydrolases"/>
    <property type="match status" value="1"/>
</dbReference>
<dbReference type="Gene3D" id="2.130.10.10">
    <property type="entry name" value="YVTN repeat-like/Quinoprotein amine dehydrogenase"/>
    <property type="match status" value="2"/>
</dbReference>
<dbReference type="InterPro" id="IPR015943">
    <property type="entry name" value="WD40/YVTN_repeat-like_dom_sf"/>
</dbReference>
<dbReference type="InterPro" id="IPR036322">
    <property type="entry name" value="WD40_repeat_dom_sf"/>
</dbReference>